<feature type="transmembrane region" description="Helical" evidence="7">
    <location>
        <begin position="139"/>
        <end position="161"/>
    </location>
</feature>
<dbReference type="InterPro" id="IPR013106">
    <property type="entry name" value="Ig_V-set"/>
</dbReference>
<dbReference type="InterPro" id="IPR007110">
    <property type="entry name" value="Ig-like_dom"/>
</dbReference>
<accession>A0A6P7JZX2</accession>
<keyword evidence="5" id="KW-1015">Disulfide bond</keyword>
<keyword evidence="7" id="KW-0812">Transmembrane</keyword>
<dbReference type="PROSITE" id="PS50835">
    <property type="entry name" value="IG_LIKE"/>
    <property type="match status" value="1"/>
</dbReference>
<evidence type="ECO:0000256" key="5">
    <source>
        <dbReference type="ARBA" id="ARBA00023157"/>
    </source>
</evidence>
<sequence length="181" mass="19837">MRTSPLLVLLLTLSVSEAQRIEVLPEVTGYLGQDVTLPCALIQGPQSATVTQVQWDLLQTGGNKTILVVSNTYGGVFYPDSPLKGRLNITEQSLIIKNLELTDEGLYGCKIAGFPLGSFEGSTRLNVRDKTHDTQIPRLIAAGVFMLTVLTMLVTTHVLIIRIRRKASVGQRVDTDAVMWD</sequence>
<dbReference type="Gene3D" id="2.60.40.10">
    <property type="entry name" value="Immunoglobulins"/>
    <property type="match status" value="1"/>
</dbReference>
<evidence type="ECO:0000256" key="3">
    <source>
        <dbReference type="ARBA" id="ARBA00022737"/>
    </source>
</evidence>
<keyword evidence="6" id="KW-0325">Glycoprotein</keyword>
<keyword evidence="2 8" id="KW-0732">Signal</keyword>
<dbReference type="OrthoDB" id="9948163at2759"/>
<dbReference type="GO" id="GO:0016020">
    <property type="term" value="C:membrane"/>
    <property type="evidence" value="ECO:0007669"/>
    <property type="project" value="UniProtKB-SubCell"/>
</dbReference>
<dbReference type="Pfam" id="PF07686">
    <property type="entry name" value="V-set"/>
    <property type="match status" value="1"/>
</dbReference>
<evidence type="ECO:0000313" key="10">
    <source>
        <dbReference type="Proteomes" id="UP000515145"/>
    </source>
</evidence>
<dbReference type="Proteomes" id="UP000515145">
    <property type="component" value="Chromosome 16"/>
</dbReference>
<dbReference type="InterPro" id="IPR003599">
    <property type="entry name" value="Ig_sub"/>
</dbReference>
<keyword evidence="10" id="KW-1185">Reference proteome</keyword>
<evidence type="ECO:0000313" key="11">
    <source>
        <dbReference type="RefSeq" id="XP_028282187.1"/>
    </source>
</evidence>
<keyword evidence="7" id="KW-1133">Transmembrane helix</keyword>
<keyword evidence="3" id="KW-0677">Repeat</keyword>
<name>A0A6P7JZX2_9TELE</name>
<dbReference type="InterPro" id="IPR036179">
    <property type="entry name" value="Ig-like_dom_sf"/>
</dbReference>
<evidence type="ECO:0000256" key="6">
    <source>
        <dbReference type="ARBA" id="ARBA00023180"/>
    </source>
</evidence>
<protein>
    <submittedName>
        <fullName evidence="11">Nectin-2-like</fullName>
    </submittedName>
</protein>
<keyword evidence="4 7" id="KW-0472">Membrane</keyword>
<dbReference type="PANTHER" id="PTHR23277:SF109">
    <property type="entry name" value="POLIOVIRUS RECEPTOR"/>
    <property type="match status" value="1"/>
</dbReference>
<dbReference type="GO" id="GO:0005912">
    <property type="term" value="C:adherens junction"/>
    <property type="evidence" value="ECO:0007669"/>
    <property type="project" value="TreeGrafter"/>
</dbReference>
<dbReference type="GeneID" id="114449049"/>
<dbReference type="InterPro" id="IPR051427">
    <property type="entry name" value="Nectin/Nectin-like"/>
</dbReference>
<dbReference type="GO" id="GO:0007156">
    <property type="term" value="P:homophilic cell adhesion via plasma membrane adhesion molecules"/>
    <property type="evidence" value="ECO:0007669"/>
    <property type="project" value="TreeGrafter"/>
</dbReference>
<dbReference type="SUPFAM" id="SSF48726">
    <property type="entry name" value="Immunoglobulin"/>
    <property type="match status" value="1"/>
</dbReference>
<evidence type="ECO:0000256" key="8">
    <source>
        <dbReference type="SAM" id="SignalP"/>
    </source>
</evidence>
<evidence type="ECO:0000259" key="9">
    <source>
        <dbReference type="PROSITE" id="PS50835"/>
    </source>
</evidence>
<dbReference type="InParanoid" id="A0A6P7JZX2"/>
<dbReference type="PANTHER" id="PTHR23277">
    <property type="entry name" value="NECTIN-RELATED"/>
    <property type="match status" value="1"/>
</dbReference>
<dbReference type="GO" id="GO:0007157">
    <property type="term" value="P:heterophilic cell-cell adhesion via plasma membrane cell adhesion molecules"/>
    <property type="evidence" value="ECO:0007669"/>
    <property type="project" value="TreeGrafter"/>
</dbReference>
<evidence type="ECO:0000256" key="2">
    <source>
        <dbReference type="ARBA" id="ARBA00022729"/>
    </source>
</evidence>
<proteinExistence type="predicted"/>
<dbReference type="RefSeq" id="XP_028282187.1">
    <property type="nucleotide sequence ID" value="XM_028426386.1"/>
</dbReference>
<feature type="signal peptide" evidence="8">
    <location>
        <begin position="1"/>
        <end position="18"/>
    </location>
</feature>
<feature type="domain" description="Ig-like" evidence="9">
    <location>
        <begin position="5"/>
        <end position="126"/>
    </location>
</feature>
<comment type="subcellular location">
    <subcellularLocation>
        <location evidence="1">Membrane</location>
    </subcellularLocation>
</comment>
<organism evidence="10 11">
    <name type="scientific">Parambassis ranga</name>
    <name type="common">Indian glassy fish</name>
    <dbReference type="NCBI Taxonomy" id="210632"/>
    <lineage>
        <taxon>Eukaryota</taxon>
        <taxon>Metazoa</taxon>
        <taxon>Chordata</taxon>
        <taxon>Craniata</taxon>
        <taxon>Vertebrata</taxon>
        <taxon>Euteleostomi</taxon>
        <taxon>Actinopterygii</taxon>
        <taxon>Neopterygii</taxon>
        <taxon>Teleostei</taxon>
        <taxon>Neoteleostei</taxon>
        <taxon>Acanthomorphata</taxon>
        <taxon>Ovalentaria</taxon>
        <taxon>Ambassidae</taxon>
        <taxon>Parambassis</taxon>
    </lineage>
</organism>
<evidence type="ECO:0000256" key="1">
    <source>
        <dbReference type="ARBA" id="ARBA00004370"/>
    </source>
</evidence>
<feature type="chain" id="PRO_5027911203" evidence="8">
    <location>
        <begin position="19"/>
        <end position="181"/>
    </location>
</feature>
<evidence type="ECO:0000256" key="4">
    <source>
        <dbReference type="ARBA" id="ARBA00023136"/>
    </source>
</evidence>
<reference evidence="11" key="1">
    <citation type="submission" date="2025-08" db="UniProtKB">
        <authorList>
            <consortium name="RefSeq"/>
        </authorList>
    </citation>
    <scope>IDENTIFICATION</scope>
</reference>
<gene>
    <name evidence="11" type="primary">LOC114449049</name>
</gene>
<dbReference type="SMART" id="SM00409">
    <property type="entry name" value="IG"/>
    <property type="match status" value="1"/>
</dbReference>
<evidence type="ECO:0000256" key="7">
    <source>
        <dbReference type="SAM" id="Phobius"/>
    </source>
</evidence>
<dbReference type="InterPro" id="IPR013783">
    <property type="entry name" value="Ig-like_fold"/>
</dbReference>
<dbReference type="AlphaFoldDB" id="A0A6P7JZX2"/>